<protein>
    <submittedName>
        <fullName evidence="3">Phage integrase family protein</fullName>
    </submittedName>
</protein>
<dbReference type="GO" id="GO:0015074">
    <property type="term" value="P:DNA integration"/>
    <property type="evidence" value="ECO:0007669"/>
    <property type="project" value="InterPro"/>
</dbReference>
<name>A0A2N3Y310_SACSN</name>
<evidence type="ECO:0000259" key="2">
    <source>
        <dbReference type="PROSITE" id="PS51898"/>
    </source>
</evidence>
<reference evidence="3" key="1">
    <citation type="submission" date="2017-12" db="EMBL/GenBank/DDBJ databases">
        <title>Sequencing the genomes of 1000 Actinobacteria strains.</title>
        <authorList>
            <person name="Klenk H.-P."/>
        </authorList>
    </citation>
    <scope>NUCLEOTIDE SEQUENCE [LARGE SCALE GENOMIC DNA]</scope>
    <source>
        <strain evidence="3">DSM 44228</strain>
    </source>
</reference>
<organism evidence="3 4">
    <name type="scientific">Saccharopolyspora spinosa</name>
    <dbReference type="NCBI Taxonomy" id="60894"/>
    <lineage>
        <taxon>Bacteria</taxon>
        <taxon>Bacillati</taxon>
        <taxon>Actinomycetota</taxon>
        <taxon>Actinomycetes</taxon>
        <taxon>Pseudonocardiales</taxon>
        <taxon>Pseudonocardiaceae</taxon>
        <taxon>Saccharopolyspora</taxon>
    </lineage>
</organism>
<dbReference type="InterPro" id="IPR002104">
    <property type="entry name" value="Integrase_catalytic"/>
</dbReference>
<dbReference type="AlphaFoldDB" id="A0A2N3Y310"/>
<dbReference type="Pfam" id="PF00589">
    <property type="entry name" value="Phage_integrase"/>
    <property type="match status" value="1"/>
</dbReference>
<dbReference type="InterPro" id="IPR050090">
    <property type="entry name" value="Tyrosine_recombinase_XerCD"/>
</dbReference>
<sequence>MNTAVSAWEPGRHDDRTPWSFHVDGRGWDRRGELADGESAAVLALGPTGLRRNRAVGIPRRTATHWKALDRLVEPLDAARGVLHHGEDIRFRRAGAHAAALVLQHCVDTGRSYWAWTAWDWARLGGSNAEEFLAARTLPTERTVRPFLIALGYLLGGFTGFHHLGNFNRLHLACLVFGDDIVEAAISQAAGILDQWGYRGPLRVKHRLRGIFSQALLINRSPRLEDLTTEAFTALRAHPANSGRYSEMLYALQRAVAALGHCDPPVRSGYNHAPGIEGTDPAWAAWVERWHATSPLTPRVRATGRTILAKVGRWLATEHPETTEPGQWTRKTCAAWVAAVDRMAVGDYVQRRDHIHARAGTPISPRTKAHILMATRMFFRDCQEWDWFPRRFDPARALAVPRSVASLIGTNPRVIADEVWAKLLWAGLNLQPADLPGNSADAYYPMDLIRAITLTWLFSGLRSDELSRLRVGCIRWQHDGQPITANSADVLACNAVCLLDVPVHKTGTAFTKPVDPIIGQAIEAWQAKRPAQPHRLDRKTGEHVDLLFSIRAQPIAKDYINHTIIPALCGKAGVPTADVRGNITSHRARSTIASQLYNAKEPMTLFELQAWLGHKDPASTQHYAKITPNTLSTAYTEAGYFARNVRTIEVLLDRAAVTSGAASTGQPWQHYDLGHGYCTYTFFEQCPHRMACARCDFYTPKDSTKAQLLEAKENLQRMLASIPLTDDERTAVDDGQAALDDLLEKLTDIPTPAGPTPREIGVPPSATLLPIADVSHGKHAQMGQF</sequence>
<dbReference type="EMBL" id="PJNB01000001">
    <property type="protein sequence ID" value="PKW17319.1"/>
    <property type="molecule type" value="Genomic_DNA"/>
</dbReference>
<feature type="domain" description="Tyr recombinase" evidence="2">
    <location>
        <begin position="410"/>
        <end position="636"/>
    </location>
</feature>
<gene>
    <name evidence="3" type="ORF">A8926_5272</name>
</gene>
<evidence type="ECO:0000313" key="4">
    <source>
        <dbReference type="Proteomes" id="UP000233786"/>
    </source>
</evidence>
<dbReference type="Gene3D" id="1.10.443.10">
    <property type="entry name" value="Intergrase catalytic core"/>
    <property type="match status" value="1"/>
</dbReference>
<dbReference type="Proteomes" id="UP000233786">
    <property type="component" value="Unassembled WGS sequence"/>
</dbReference>
<evidence type="ECO:0000256" key="1">
    <source>
        <dbReference type="ARBA" id="ARBA00023172"/>
    </source>
</evidence>
<proteinExistence type="predicted"/>
<dbReference type="CDD" id="cd00397">
    <property type="entry name" value="DNA_BRE_C"/>
    <property type="match status" value="1"/>
</dbReference>
<dbReference type="RefSeq" id="WP_010692873.1">
    <property type="nucleotide sequence ID" value="NZ_CP061007.1"/>
</dbReference>
<dbReference type="PANTHER" id="PTHR30349:SF90">
    <property type="entry name" value="TYROSINE RECOMBINASE XERD"/>
    <property type="match status" value="1"/>
</dbReference>
<dbReference type="PANTHER" id="PTHR30349">
    <property type="entry name" value="PHAGE INTEGRASE-RELATED"/>
    <property type="match status" value="1"/>
</dbReference>
<dbReference type="GO" id="GO:0003677">
    <property type="term" value="F:DNA binding"/>
    <property type="evidence" value="ECO:0007669"/>
    <property type="project" value="InterPro"/>
</dbReference>
<keyword evidence="1" id="KW-0233">DNA recombination</keyword>
<dbReference type="STRING" id="994479.GCA_000194155_01172"/>
<dbReference type="GO" id="GO:0006310">
    <property type="term" value="P:DNA recombination"/>
    <property type="evidence" value="ECO:0007669"/>
    <property type="project" value="UniProtKB-KW"/>
</dbReference>
<dbReference type="SUPFAM" id="SSF56349">
    <property type="entry name" value="DNA breaking-rejoining enzymes"/>
    <property type="match status" value="1"/>
</dbReference>
<dbReference type="InterPro" id="IPR011010">
    <property type="entry name" value="DNA_brk_join_enz"/>
</dbReference>
<comment type="caution">
    <text evidence="3">The sequence shown here is derived from an EMBL/GenBank/DDBJ whole genome shotgun (WGS) entry which is preliminary data.</text>
</comment>
<accession>A0A2N3Y310</accession>
<evidence type="ECO:0000313" key="3">
    <source>
        <dbReference type="EMBL" id="PKW17319.1"/>
    </source>
</evidence>
<dbReference type="PROSITE" id="PS51898">
    <property type="entry name" value="TYR_RECOMBINASE"/>
    <property type="match status" value="1"/>
</dbReference>
<keyword evidence="4" id="KW-1185">Reference proteome</keyword>
<dbReference type="InterPro" id="IPR013762">
    <property type="entry name" value="Integrase-like_cat_sf"/>
</dbReference>